<accession>A0AAW0M2T2</accession>
<name>A0AAW0M2T2_QUESU</name>
<reference evidence="3" key="3">
    <citation type="submission" date="2023-07" db="EMBL/GenBank/DDBJ databases">
        <title>An improved reference 1 genome and first organelle genomes of Quercus suber.</title>
        <authorList>
            <consortium name="Genosuber Consortium"/>
            <person name="Usie A."/>
            <person name="Serra O."/>
            <person name="Barros P."/>
        </authorList>
    </citation>
    <scope>NUCLEOTIDE SEQUENCE</scope>
    <source>
        <strain evidence="3">HL8</strain>
        <tissue evidence="3">Leaves</tissue>
    </source>
</reference>
<feature type="domain" description="Bifunctional inhibitor/plant lipid transfer protein/seed storage helical" evidence="2">
    <location>
        <begin position="158"/>
        <end position="221"/>
    </location>
</feature>
<gene>
    <name evidence="3" type="ORF">CFP56_017114</name>
</gene>
<reference evidence="3" key="2">
    <citation type="journal article" date="2018" name="Sci. Data">
        <title>The draft genome sequence of cork oak.</title>
        <authorList>
            <person name="Ramos A.M."/>
            <person name="Usie A."/>
            <person name="Barbosa P."/>
            <person name="Barros P.M."/>
            <person name="Capote T."/>
            <person name="Chaves I."/>
            <person name="Simoes F."/>
            <person name="Abreu I."/>
            <person name="Carrasquinho I."/>
            <person name="Faro C."/>
            <person name="Guimaraes J.B."/>
            <person name="Mendonca D."/>
            <person name="Nobrega F."/>
            <person name="Rodrigues L."/>
            <person name="Saibo N.J.M."/>
            <person name="Varela M.C."/>
            <person name="Egas C."/>
            <person name="Matos J."/>
            <person name="Miguel C.M."/>
            <person name="Oliveira M.M."/>
            <person name="Ricardo C.P."/>
            <person name="Goncalves S."/>
        </authorList>
    </citation>
    <scope>NUCLEOTIDE SEQUENCE [LARGE SCALE GENOMIC DNA]</scope>
    <source>
        <strain evidence="3">HL8</strain>
    </source>
</reference>
<sequence>MAMYINTNILLLAFFAITGILFSGNNNNMVVGEDCQADILGLQAQCALYFQKSLPRMNPSQQCCRVIQKANMPCVCHHMTKNDEKFLDMKKVIFVAQYCGRPVAPGTTCGKRDMAMHFNTNIFLLAFFAMTGILFPSDNNMVVGQGCKADVVNLVNNCGMFVLRNAPRVDPSPQCCAAVRKANIPCACSQVTSETVKAVDMDKVVFVAKFCGRPLPPGSKCGAYNVPPAAYLG</sequence>
<evidence type="ECO:0000256" key="1">
    <source>
        <dbReference type="SAM" id="SignalP"/>
    </source>
</evidence>
<reference evidence="3" key="1">
    <citation type="submission" date="2017-12" db="EMBL/GenBank/DDBJ databases">
        <authorList>
            <person name="Barbosa P."/>
            <person name="Usie A."/>
            <person name="Ramos A.M."/>
        </authorList>
    </citation>
    <scope>NUCLEOTIDE SEQUENCE</scope>
    <source>
        <strain evidence="3">HL8</strain>
        <tissue evidence="3">Leaves</tissue>
    </source>
</reference>
<keyword evidence="1" id="KW-0732">Signal</keyword>
<dbReference type="InterPro" id="IPR016140">
    <property type="entry name" value="Bifunc_inhib/LTP/seed_store"/>
</dbReference>
<dbReference type="EMBL" id="PKMF04000026">
    <property type="protein sequence ID" value="KAK7857603.1"/>
    <property type="molecule type" value="Genomic_DNA"/>
</dbReference>
<dbReference type="InterPro" id="IPR036312">
    <property type="entry name" value="Bifun_inhib/LTP/seed_sf"/>
</dbReference>
<dbReference type="AlphaFoldDB" id="A0AAW0M2T2"/>
<feature type="domain" description="Bifunctional inhibitor/plant lipid transfer protein/seed storage helical" evidence="2">
    <location>
        <begin position="35"/>
        <end position="109"/>
    </location>
</feature>
<organism evidence="3">
    <name type="scientific">Quercus suber</name>
    <name type="common">Cork oak</name>
    <dbReference type="NCBI Taxonomy" id="58331"/>
    <lineage>
        <taxon>Eukaryota</taxon>
        <taxon>Viridiplantae</taxon>
        <taxon>Streptophyta</taxon>
        <taxon>Embryophyta</taxon>
        <taxon>Tracheophyta</taxon>
        <taxon>Spermatophyta</taxon>
        <taxon>Magnoliopsida</taxon>
        <taxon>eudicotyledons</taxon>
        <taxon>Gunneridae</taxon>
        <taxon>Pentapetalae</taxon>
        <taxon>rosids</taxon>
        <taxon>fabids</taxon>
        <taxon>Fagales</taxon>
        <taxon>Fagaceae</taxon>
        <taxon>Quercus</taxon>
    </lineage>
</organism>
<evidence type="ECO:0000313" key="3">
    <source>
        <dbReference type="EMBL" id="KAK7857603.1"/>
    </source>
</evidence>
<dbReference type="SUPFAM" id="SSF47699">
    <property type="entry name" value="Bifunctional inhibitor/lipid-transfer protein/seed storage 2S albumin"/>
    <property type="match status" value="2"/>
</dbReference>
<evidence type="ECO:0000259" key="2">
    <source>
        <dbReference type="SMART" id="SM00499"/>
    </source>
</evidence>
<dbReference type="Gene3D" id="1.10.110.10">
    <property type="entry name" value="Plant lipid-transfer and hydrophobic proteins"/>
    <property type="match status" value="2"/>
</dbReference>
<dbReference type="Pfam" id="PF14368">
    <property type="entry name" value="LTP_2"/>
    <property type="match status" value="2"/>
</dbReference>
<proteinExistence type="predicted"/>
<dbReference type="SMART" id="SM00499">
    <property type="entry name" value="AAI"/>
    <property type="match status" value="2"/>
</dbReference>
<protein>
    <recommendedName>
        <fullName evidence="2">Bifunctional inhibitor/plant lipid transfer protein/seed storage helical domain-containing protein</fullName>
    </recommendedName>
</protein>
<dbReference type="InterPro" id="IPR044741">
    <property type="entry name" value="NsLTP-like"/>
</dbReference>
<dbReference type="PANTHER" id="PTHR33286:SF54">
    <property type="entry name" value="BIFUNCTIONAL INHIBITOR_LIPID-TRANSFER PROTEIN_SEED STORAGE 2S ALBUMIN SUPERFAMILY PROTEIN"/>
    <property type="match status" value="1"/>
</dbReference>
<feature type="signal peptide" evidence="1">
    <location>
        <begin position="1"/>
        <end position="23"/>
    </location>
</feature>
<dbReference type="CDD" id="cd04660">
    <property type="entry name" value="nsLTP_like"/>
    <property type="match status" value="2"/>
</dbReference>
<comment type="caution">
    <text evidence="3">The sequence shown here is derived from an EMBL/GenBank/DDBJ whole genome shotgun (WGS) entry which is preliminary data.</text>
</comment>
<dbReference type="PANTHER" id="PTHR33286">
    <property type="entry name" value="BIFUNCTIONAL INHIBITOR/LIPID-TRANSFER PROTEIN/SEED STORAGE 2S ALBUMIN SUPERFAMILY PROTEIN"/>
    <property type="match status" value="1"/>
</dbReference>
<feature type="chain" id="PRO_5043878031" description="Bifunctional inhibitor/plant lipid transfer protein/seed storage helical domain-containing protein" evidence="1">
    <location>
        <begin position="24"/>
        <end position="233"/>
    </location>
</feature>